<accession>F6I5P8</accession>
<dbReference type="AlphaFoldDB" id="F6I5P8"/>
<dbReference type="HOGENOM" id="CLU_3369455_0_0_1"/>
<evidence type="ECO:0000313" key="1">
    <source>
        <dbReference type="EMBL" id="CCB62266.1"/>
    </source>
</evidence>
<gene>
    <name evidence="1" type="ordered locus">VIT_11s0103g00330</name>
</gene>
<organism evidence="1 2">
    <name type="scientific">Vitis vinifera</name>
    <name type="common">Grape</name>
    <dbReference type="NCBI Taxonomy" id="29760"/>
    <lineage>
        <taxon>Eukaryota</taxon>
        <taxon>Viridiplantae</taxon>
        <taxon>Streptophyta</taxon>
        <taxon>Embryophyta</taxon>
        <taxon>Tracheophyta</taxon>
        <taxon>Spermatophyta</taxon>
        <taxon>Magnoliopsida</taxon>
        <taxon>eudicotyledons</taxon>
        <taxon>Gunneridae</taxon>
        <taxon>Pentapetalae</taxon>
        <taxon>rosids</taxon>
        <taxon>Vitales</taxon>
        <taxon>Vitaceae</taxon>
        <taxon>Viteae</taxon>
        <taxon>Vitis</taxon>
    </lineage>
</organism>
<sequence>MDVQPKEIGIPTKAYYAVEEVKESATQKSQNGSSS</sequence>
<dbReference type="Proteomes" id="UP000009183">
    <property type="component" value="Chromosome 11"/>
</dbReference>
<dbReference type="STRING" id="29760.F6I5P8"/>
<keyword evidence="2" id="KW-1185">Reference proteome</keyword>
<name>F6I5P8_VITVI</name>
<dbReference type="InParanoid" id="F6I5P8"/>
<reference evidence="2" key="1">
    <citation type="journal article" date="2007" name="Nature">
        <title>The grapevine genome sequence suggests ancestral hexaploidization in major angiosperm phyla.</title>
        <authorList>
            <consortium name="The French-Italian Public Consortium for Grapevine Genome Characterization."/>
            <person name="Jaillon O."/>
            <person name="Aury J.-M."/>
            <person name="Noel B."/>
            <person name="Policriti A."/>
            <person name="Clepet C."/>
            <person name="Casagrande A."/>
            <person name="Choisne N."/>
            <person name="Aubourg S."/>
            <person name="Vitulo N."/>
            <person name="Jubin C."/>
            <person name="Vezzi A."/>
            <person name="Legeai F."/>
            <person name="Hugueney P."/>
            <person name="Dasilva C."/>
            <person name="Horner D."/>
            <person name="Mica E."/>
            <person name="Jublot D."/>
            <person name="Poulain J."/>
            <person name="Bruyere C."/>
            <person name="Billault A."/>
            <person name="Segurens B."/>
            <person name="Gouyvenoux M."/>
            <person name="Ugarte E."/>
            <person name="Cattonaro F."/>
            <person name="Anthouard V."/>
            <person name="Vico V."/>
            <person name="Del Fabbro C."/>
            <person name="Alaux M."/>
            <person name="Di Gaspero G."/>
            <person name="Dumas V."/>
            <person name="Felice N."/>
            <person name="Paillard S."/>
            <person name="Juman I."/>
            <person name="Moroldo M."/>
            <person name="Scalabrin S."/>
            <person name="Canaguier A."/>
            <person name="Le Clainche I."/>
            <person name="Malacrida G."/>
            <person name="Durand E."/>
            <person name="Pesole G."/>
            <person name="Laucou V."/>
            <person name="Chatelet P."/>
            <person name="Merdinoglu D."/>
            <person name="Delledonne M."/>
            <person name="Pezzotti M."/>
            <person name="Lecharny A."/>
            <person name="Scarpelli C."/>
            <person name="Artiguenave F."/>
            <person name="Pe M.E."/>
            <person name="Valle G."/>
            <person name="Morgante M."/>
            <person name="Caboche M."/>
            <person name="Adam-Blondon A.-F."/>
            <person name="Weissenbach J."/>
            <person name="Quetier F."/>
            <person name="Wincker P."/>
        </authorList>
    </citation>
    <scope>NUCLEOTIDE SEQUENCE [LARGE SCALE GENOMIC DNA]</scope>
    <source>
        <strain evidence="2">cv. Pinot noir / PN40024</strain>
    </source>
</reference>
<proteinExistence type="predicted"/>
<dbReference type="PaxDb" id="29760-VIT_11s0103g00330.t01"/>
<protein>
    <submittedName>
        <fullName evidence="1">Uncharacterized protein</fullName>
    </submittedName>
</protein>
<evidence type="ECO:0000313" key="2">
    <source>
        <dbReference type="Proteomes" id="UP000009183"/>
    </source>
</evidence>
<dbReference type="EMBL" id="FN596751">
    <property type="protein sequence ID" value="CCB62266.1"/>
    <property type="molecule type" value="Genomic_DNA"/>
</dbReference>